<dbReference type="Proteomes" id="UP000800036">
    <property type="component" value="Unassembled WGS sequence"/>
</dbReference>
<protein>
    <submittedName>
        <fullName evidence="1">Uncharacterized protein</fullName>
    </submittedName>
</protein>
<evidence type="ECO:0000313" key="2">
    <source>
        <dbReference type="Proteomes" id="UP000800036"/>
    </source>
</evidence>
<organism evidence="1 2">
    <name type="scientific">Bimuria novae-zelandiae CBS 107.79</name>
    <dbReference type="NCBI Taxonomy" id="1447943"/>
    <lineage>
        <taxon>Eukaryota</taxon>
        <taxon>Fungi</taxon>
        <taxon>Dikarya</taxon>
        <taxon>Ascomycota</taxon>
        <taxon>Pezizomycotina</taxon>
        <taxon>Dothideomycetes</taxon>
        <taxon>Pleosporomycetidae</taxon>
        <taxon>Pleosporales</taxon>
        <taxon>Massarineae</taxon>
        <taxon>Didymosphaeriaceae</taxon>
        <taxon>Bimuria</taxon>
    </lineage>
</organism>
<accession>A0A6A5V6G7</accession>
<keyword evidence="2" id="KW-1185">Reference proteome</keyword>
<gene>
    <name evidence="1" type="ORF">BU23DRAFT_599745</name>
</gene>
<reference evidence="1" key="1">
    <citation type="journal article" date="2020" name="Stud. Mycol.">
        <title>101 Dothideomycetes genomes: a test case for predicting lifestyles and emergence of pathogens.</title>
        <authorList>
            <person name="Haridas S."/>
            <person name="Albert R."/>
            <person name="Binder M."/>
            <person name="Bloem J."/>
            <person name="Labutti K."/>
            <person name="Salamov A."/>
            <person name="Andreopoulos B."/>
            <person name="Baker S."/>
            <person name="Barry K."/>
            <person name="Bills G."/>
            <person name="Bluhm B."/>
            <person name="Cannon C."/>
            <person name="Castanera R."/>
            <person name="Culley D."/>
            <person name="Daum C."/>
            <person name="Ezra D."/>
            <person name="Gonzalez J."/>
            <person name="Henrissat B."/>
            <person name="Kuo A."/>
            <person name="Liang C."/>
            <person name="Lipzen A."/>
            <person name="Lutzoni F."/>
            <person name="Magnuson J."/>
            <person name="Mondo S."/>
            <person name="Nolan M."/>
            <person name="Ohm R."/>
            <person name="Pangilinan J."/>
            <person name="Park H.-J."/>
            <person name="Ramirez L."/>
            <person name="Alfaro M."/>
            <person name="Sun H."/>
            <person name="Tritt A."/>
            <person name="Yoshinaga Y."/>
            <person name="Zwiers L.-H."/>
            <person name="Turgeon B."/>
            <person name="Goodwin S."/>
            <person name="Spatafora J."/>
            <person name="Crous P."/>
            <person name="Grigoriev I."/>
        </authorList>
    </citation>
    <scope>NUCLEOTIDE SEQUENCE</scope>
    <source>
        <strain evidence="1">CBS 107.79</strain>
    </source>
</reference>
<dbReference type="AlphaFoldDB" id="A0A6A5V6G7"/>
<sequence>MDPITVVGLASNIVQLVSVARHIMLTAKDLRGSKTGSRKKLNNFANGLSSYAATSMRYYCSSLGRLIERLLASPGDNVLQT</sequence>
<evidence type="ECO:0000313" key="1">
    <source>
        <dbReference type="EMBL" id="KAF1972250.1"/>
    </source>
</evidence>
<name>A0A6A5V6G7_9PLEO</name>
<dbReference type="EMBL" id="ML976688">
    <property type="protein sequence ID" value="KAF1972250.1"/>
    <property type="molecule type" value="Genomic_DNA"/>
</dbReference>
<proteinExistence type="predicted"/>